<dbReference type="InterPro" id="IPR052911">
    <property type="entry name" value="Corrinoid_activation_enz"/>
</dbReference>
<protein>
    <recommendedName>
        <fullName evidence="1">RACo C-terminal domain-containing protein</fullName>
    </recommendedName>
</protein>
<dbReference type="InterPro" id="IPR027980">
    <property type="entry name" value="RACo_C"/>
</dbReference>
<dbReference type="AlphaFoldDB" id="A0A645GQU7"/>
<name>A0A645GQU7_9ZZZZ</name>
<evidence type="ECO:0000313" key="2">
    <source>
        <dbReference type="EMBL" id="MPN29267.1"/>
    </source>
</evidence>
<reference evidence="2" key="1">
    <citation type="submission" date="2019-08" db="EMBL/GenBank/DDBJ databases">
        <authorList>
            <person name="Kucharzyk K."/>
            <person name="Murdoch R.W."/>
            <person name="Higgins S."/>
            <person name="Loffler F."/>
        </authorList>
    </citation>
    <scope>NUCLEOTIDE SEQUENCE</scope>
</reference>
<sequence length="106" mass="11584">MVAMDIDMIERIKIAGGFGNYLNVPDSVEIGLLPDLPAEKYEFIGNSSVKGACLALLSQKAWREAAELARKITYVELSVGTTFMDEFVSALFLPHTDLSLFPSVEG</sequence>
<gene>
    <name evidence="2" type="ORF">SDC9_176719</name>
</gene>
<organism evidence="2">
    <name type="scientific">bioreactor metagenome</name>
    <dbReference type="NCBI Taxonomy" id="1076179"/>
    <lineage>
        <taxon>unclassified sequences</taxon>
        <taxon>metagenomes</taxon>
        <taxon>ecological metagenomes</taxon>
    </lineage>
</organism>
<dbReference type="PANTHER" id="PTHR42895">
    <property type="entry name" value="IRON-SULFUR CLUSTER-BINDING PROTEIN-RELATED"/>
    <property type="match status" value="1"/>
</dbReference>
<comment type="caution">
    <text evidence="2">The sequence shown here is derived from an EMBL/GenBank/DDBJ whole genome shotgun (WGS) entry which is preliminary data.</text>
</comment>
<dbReference type="Pfam" id="PF14574">
    <property type="entry name" value="RACo_C_ter"/>
    <property type="match status" value="1"/>
</dbReference>
<evidence type="ECO:0000259" key="1">
    <source>
        <dbReference type="Pfam" id="PF14574"/>
    </source>
</evidence>
<accession>A0A645GQU7</accession>
<feature type="domain" description="RACo C-terminal" evidence="1">
    <location>
        <begin position="2"/>
        <end position="104"/>
    </location>
</feature>
<dbReference type="PANTHER" id="PTHR42895:SF1">
    <property type="entry name" value="IRON-SULFUR CLUSTER PROTEIN"/>
    <property type="match status" value="1"/>
</dbReference>
<proteinExistence type="predicted"/>
<dbReference type="EMBL" id="VSSQ01079876">
    <property type="protein sequence ID" value="MPN29267.1"/>
    <property type="molecule type" value="Genomic_DNA"/>
</dbReference>